<gene>
    <name evidence="2" type="ORF">SAMN05444411_102448</name>
</gene>
<dbReference type="SUPFAM" id="SSF54909">
    <property type="entry name" value="Dimeric alpha+beta barrel"/>
    <property type="match status" value="1"/>
</dbReference>
<organism evidence="2 3">
    <name type="scientific">Lutibacter oricola</name>
    <dbReference type="NCBI Taxonomy" id="762486"/>
    <lineage>
        <taxon>Bacteria</taxon>
        <taxon>Pseudomonadati</taxon>
        <taxon>Bacteroidota</taxon>
        <taxon>Flavobacteriia</taxon>
        <taxon>Flavobacteriales</taxon>
        <taxon>Flavobacteriaceae</taxon>
        <taxon>Lutibacter</taxon>
    </lineage>
</organism>
<dbReference type="Pfam" id="PF07876">
    <property type="entry name" value="Dabb"/>
    <property type="match status" value="1"/>
</dbReference>
<dbReference type="Gene3D" id="3.30.70.100">
    <property type="match status" value="1"/>
</dbReference>
<dbReference type="Proteomes" id="UP000199595">
    <property type="component" value="Unassembled WGS sequence"/>
</dbReference>
<evidence type="ECO:0000313" key="3">
    <source>
        <dbReference type="Proteomes" id="UP000199595"/>
    </source>
</evidence>
<evidence type="ECO:0000313" key="2">
    <source>
        <dbReference type="EMBL" id="SDW91331.1"/>
    </source>
</evidence>
<feature type="domain" description="Stress-response A/B barrel" evidence="1">
    <location>
        <begin position="17"/>
        <end position="113"/>
    </location>
</feature>
<accession>A0A1H2XEX2</accession>
<protein>
    <submittedName>
        <fullName evidence="2">Stress responsive A/B Barrel Domain</fullName>
    </submittedName>
</protein>
<dbReference type="SMART" id="SM00886">
    <property type="entry name" value="Dabb"/>
    <property type="match status" value="1"/>
</dbReference>
<keyword evidence="3" id="KW-1185">Reference proteome</keyword>
<dbReference type="STRING" id="762486.SAMN05444411_102448"/>
<dbReference type="AlphaFoldDB" id="A0A1H2XEX2"/>
<reference evidence="2 3" key="1">
    <citation type="submission" date="2016-10" db="EMBL/GenBank/DDBJ databases">
        <authorList>
            <person name="de Groot N.N."/>
        </authorList>
    </citation>
    <scope>NUCLEOTIDE SEQUENCE [LARGE SCALE GENOMIC DNA]</scope>
    <source>
        <strain evidence="2 3">DSM 24956</strain>
    </source>
</reference>
<proteinExistence type="predicted"/>
<sequence>MYDDISYRKELNMEEKFIHLVFFWLKNPENKTDRTKFEDAINKLVETSKYAKNNHIGTPAATNRPVVDSSYTYCLKVTFNNIEEHDKYQIEPAHKLFIAEASKLWERVLIYDSEM</sequence>
<evidence type="ECO:0000259" key="1">
    <source>
        <dbReference type="PROSITE" id="PS51502"/>
    </source>
</evidence>
<dbReference type="InterPro" id="IPR013097">
    <property type="entry name" value="Dabb"/>
</dbReference>
<name>A0A1H2XEX2_9FLAO</name>
<dbReference type="InterPro" id="IPR011008">
    <property type="entry name" value="Dimeric_a/b-barrel"/>
</dbReference>
<dbReference type="PROSITE" id="PS51502">
    <property type="entry name" value="S_R_A_B_BARREL"/>
    <property type="match status" value="1"/>
</dbReference>
<dbReference type="EMBL" id="FNNJ01000002">
    <property type="protein sequence ID" value="SDW91331.1"/>
    <property type="molecule type" value="Genomic_DNA"/>
</dbReference>